<dbReference type="GO" id="GO:0005886">
    <property type="term" value="C:plasma membrane"/>
    <property type="evidence" value="ECO:0007669"/>
    <property type="project" value="UniProtKB-SubCell"/>
</dbReference>
<feature type="transmembrane region" description="Helical" evidence="9">
    <location>
        <begin position="258"/>
        <end position="282"/>
    </location>
</feature>
<feature type="transmembrane region" description="Helical" evidence="9">
    <location>
        <begin position="193"/>
        <end position="215"/>
    </location>
</feature>
<dbReference type="InterPro" id="IPR001851">
    <property type="entry name" value="ABC_transp_permease"/>
</dbReference>
<dbReference type="GO" id="GO:0006865">
    <property type="term" value="P:amino acid transport"/>
    <property type="evidence" value="ECO:0007669"/>
    <property type="project" value="UniProtKB-KW"/>
</dbReference>
<evidence type="ECO:0000256" key="4">
    <source>
        <dbReference type="ARBA" id="ARBA00022692"/>
    </source>
</evidence>
<dbReference type="PANTHER" id="PTHR11795:SF445">
    <property type="entry name" value="AMINO ACID ABC TRANSPORTER PERMEASE PROTEIN"/>
    <property type="match status" value="1"/>
</dbReference>
<feature type="transmembrane region" description="Helical" evidence="9">
    <location>
        <begin position="6"/>
        <end position="33"/>
    </location>
</feature>
<comment type="subcellular location">
    <subcellularLocation>
        <location evidence="1">Cell membrane</location>
        <topology evidence="1">Multi-pass membrane protein</topology>
    </subcellularLocation>
</comment>
<feature type="transmembrane region" description="Helical" evidence="9">
    <location>
        <begin position="40"/>
        <end position="60"/>
    </location>
</feature>
<keyword evidence="7 9" id="KW-0472">Membrane</keyword>
<keyword evidence="2" id="KW-0813">Transport</keyword>
<comment type="similarity">
    <text evidence="8">Belongs to the binding-protein-dependent transport system permease family. LivHM subfamily.</text>
</comment>
<gene>
    <name evidence="10" type="ORF">EKE94_04595</name>
</gene>
<feature type="transmembrane region" description="Helical" evidence="9">
    <location>
        <begin position="66"/>
        <end position="86"/>
    </location>
</feature>
<evidence type="ECO:0000256" key="5">
    <source>
        <dbReference type="ARBA" id="ARBA00022970"/>
    </source>
</evidence>
<dbReference type="Proteomes" id="UP000285908">
    <property type="component" value="Unassembled WGS sequence"/>
</dbReference>
<evidence type="ECO:0000256" key="1">
    <source>
        <dbReference type="ARBA" id="ARBA00004651"/>
    </source>
</evidence>
<keyword evidence="5" id="KW-0029">Amino-acid transport</keyword>
<keyword evidence="4 9" id="KW-0812">Transmembrane</keyword>
<sequence length="293" mass="30669">MDLAPYLLLALLEGMVQASVLMLTALGLSLVFGVMRVVNVAHGQFFMLGAVGAWLCAQAIPGPPAIGFAVALIAAPLAVGAIAWAADRAILRRIGYDPEGTIVSTIGLLYILQQSALIGFGPDARAVDPPFSHTLRTPWFGYSSYKLFIVAVAIALVAALWLILRRTRLGLIMRATQFDRETAQNFGIRVDRVYSAVFAVGAMLAAAGGVLVVPNQQAHYLMGTDPLLLSFVVVIVGGLGSLPGTIAAAVLIGLSDGLLSVFFSPTLAAIASTLLVALVLIFRPQGLFGRAAA</sequence>
<dbReference type="CDD" id="cd06582">
    <property type="entry name" value="TM_PBP1_LivH_like"/>
    <property type="match status" value="1"/>
</dbReference>
<keyword evidence="11" id="KW-1185">Reference proteome</keyword>
<accession>A0A438AMF6</accession>
<proteinExistence type="inferred from homology"/>
<dbReference type="PANTHER" id="PTHR11795">
    <property type="entry name" value="BRANCHED-CHAIN AMINO ACID TRANSPORT SYSTEM PERMEASE PROTEIN LIVH"/>
    <property type="match status" value="1"/>
</dbReference>
<dbReference type="GO" id="GO:0022857">
    <property type="term" value="F:transmembrane transporter activity"/>
    <property type="evidence" value="ECO:0007669"/>
    <property type="project" value="InterPro"/>
</dbReference>
<dbReference type="InterPro" id="IPR052157">
    <property type="entry name" value="BCAA_transport_permease"/>
</dbReference>
<evidence type="ECO:0000313" key="11">
    <source>
        <dbReference type="Proteomes" id="UP000285908"/>
    </source>
</evidence>
<comment type="caution">
    <text evidence="10">The sequence shown here is derived from an EMBL/GenBank/DDBJ whole genome shotgun (WGS) entry which is preliminary data.</text>
</comment>
<name>A0A438AMF6_9RHOB</name>
<dbReference type="AlphaFoldDB" id="A0A438AMF6"/>
<organism evidence="10 11">
    <name type="scientific">Mesobaculum littorinae</name>
    <dbReference type="NCBI Taxonomy" id="2486419"/>
    <lineage>
        <taxon>Bacteria</taxon>
        <taxon>Pseudomonadati</taxon>
        <taxon>Pseudomonadota</taxon>
        <taxon>Alphaproteobacteria</taxon>
        <taxon>Rhodobacterales</taxon>
        <taxon>Roseobacteraceae</taxon>
        <taxon>Mesobaculum</taxon>
    </lineage>
</organism>
<feature type="transmembrane region" description="Helical" evidence="9">
    <location>
        <begin position="145"/>
        <end position="164"/>
    </location>
</feature>
<evidence type="ECO:0000313" key="10">
    <source>
        <dbReference type="EMBL" id="RVV99938.1"/>
    </source>
</evidence>
<keyword evidence="6 9" id="KW-1133">Transmembrane helix</keyword>
<evidence type="ECO:0000256" key="3">
    <source>
        <dbReference type="ARBA" id="ARBA00022475"/>
    </source>
</evidence>
<dbReference type="OrthoDB" id="9807115at2"/>
<evidence type="ECO:0000256" key="7">
    <source>
        <dbReference type="ARBA" id="ARBA00023136"/>
    </source>
</evidence>
<dbReference type="EMBL" id="RQXX01000001">
    <property type="protein sequence ID" value="RVV99938.1"/>
    <property type="molecule type" value="Genomic_DNA"/>
</dbReference>
<evidence type="ECO:0000256" key="8">
    <source>
        <dbReference type="ARBA" id="ARBA00037998"/>
    </source>
</evidence>
<keyword evidence="3" id="KW-1003">Cell membrane</keyword>
<protein>
    <submittedName>
        <fullName evidence="10">Branched-chain amino acid ABC transporter permease</fullName>
    </submittedName>
</protein>
<reference evidence="10 11" key="1">
    <citation type="submission" date="2018-11" db="EMBL/GenBank/DDBJ databases">
        <title>Mesobaculum littorinae gen. nov., sp. nov., isolated from Littorina scabra that represents a novel genus of the order Rhodobacteraceae.</title>
        <authorList>
            <person name="Li F."/>
        </authorList>
    </citation>
    <scope>NUCLEOTIDE SEQUENCE [LARGE SCALE GENOMIC DNA]</scope>
    <source>
        <strain evidence="10 11">M0103</strain>
    </source>
</reference>
<evidence type="ECO:0000256" key="9">
    <source>
        <dbReference type="SAM" id="Phobius"/>
    </source>
</evidence>
<feature type="transmembrane region" description="Helical" evidence="9">
    <location>
        <begin position="227"/>
        <end position="252"/>
    </location>
</feature>
<dbReference type="RefSeq" id="WP_127905381.1">
    <property type="nucleotide sequence ID" value="NZ_RQXX01000001.1"/>
</dbReference>
<dbReference type="Pfam" id="PF02653">
    <property type="entry name" value="BPD_transp_2"/>
    <property type="match status" value="1"/>
</dbReference>
<evidence type="ECO:0000256" key="6">
    <source>
        <dbReference type="ARBA" id="ARBA00022989"/>
    </source>
</evidence>
<evidence type="ECO:0000256" key="2">
    <source>
        <dbReference type="ARBA" id="ARBA00022448"/>
    </source>
</evidence>